<dbReference type="GO" id="GO:0003690">
    <property type="term" value="F:double-stranded DNA binding"/>
    <property type="evidence" value="ECO:0007669"/>
    <property type="project" value="TreeGrafter"/>
</dbReference>
<feature type="compositionally biased region" description="Basic and acidic residues" evidence="12">
    <location>
        <begin position="778"/>
        <end position="794"/>
    </location>
</feature>
<evidence type="ECO:0000313" key="14">
    <source>
        <dbReference type="EMBL" id="CEL69907.1"/>
    </source>
</evidence>
<dbReference type="SMART" id="SM00559">
    <property type="entry name" value="Ku78"/>
    <property type="match status" value="1"/>
</dbReference>
<keyword evidence="6" id="KW-0067">ATP-binding</keyword>
<reference evidence="14" key="1">
    <citation type="journal article" date="2015" name="PLoS ONE">
        <title>Comprehensive Evaluation of Toxoplasma gondii VEG and Neospora caninum LIV Genomes with Tachyzoite Stage Transcriptome and Proteome Defines Novel Transcript Features.</title>
        <authorList>
            <person name="Ramaprasad A."/>
            <person name="Mourier T."/>
            <person name="Naeem R."/>
            <person name="Malas T.B."/>
            <person name="Moussa E."/>
            <person name="Panigrahi A."/>
            <person name="Vermont S.J."/>
            <person name="Otto T.D."/>
            <person name="Wastling J."/>
            <person name="Pain A."/>
        </authorList>
    </citation>
    <scope>NUCLEOTIDE SEQUENCE</scope>
    <source>
        <strain evidence="14">Liverpool</strain>
    </source>
</reference>
<keyword evidence="9" id="KW-0234">DNA repair</keyword>
<dbReference type="InterPro" id="IPR006164">
    <property type="entry name" value="DNA_bd_Ku70/Ku80"/>
</dbReference>
<evidence type="ECO:0000256" key="2">
    <source>
        <dbReference type="ARBA" id="ARBA00022741"/>
    </source>
</evidence>
<dbReference type="SUPFAM" id="SSF100939">
    <property type="entry name" value="SPOC domain-like"/>
    <property type="match status" value="1"/>
</dbReference>
<evidence type="ECO:0000256" key="9">
    <source>
        <dbReference type="ARBA" id="ARBA00023204"/>
    </source>
</evidence>
<dbReference type="InterPro" id="IPR014893">
    <property type="entry name" value="Ku_PK_bind"/>
</dbReference>
<feature type="region of interest" description="Disordered" evidence="12">
    <location>
        <begin position="767"/>
        <end position="794"/>
    </location>
</feature>
<dbReference type="GO" id="GO:0004386">
    <property type="term" value="F:helicase activity"/>
    <property type="evidence" value="ECO:0007669"/>
    <property type="project" value="UniProtKB-KW"/>
</dbReference>
<keyword evidence="11" id="KW-0175">Coiled coil</keyword>
<name>A0A0F7UNZ8_NEOCL</name>
<dbReference type="Gene3D" id="1.25.40.240">
    <property type="entry name" value="Ku, C-terminal domain"/>
    <property type="match status" value="1"/>
</dbReference>
<dbReference type="PANTHER" id="PTHR12604">
    <property type="entry name" value="KU AUTOANTIGEN DNA HELICASE"/>
    <property type="match status" value="1"/>
</dbReference>
<sequence length="1083" mass="120262">MHQSLRGEFPTALPECSEAFPSARSPAWSPTTSPSVGVSHVAARTPTSSPSPGLAVAGSTTESWSSRSSFHAMKRAALVYVQRLAATSAKVDVGVVCFGSCRTNNPLAIPGGQPGDEGDEEDDGYRHVDVAVQPESASWKLVKAVEEIENSDHRSDAIDAVVVAVDTVEKTYGPKLAQNDVSFLMFSDCQSRPAAPEDIPAVQERLQSLGIRMHVIVVDGSLPEYPPILSPPSTASLDRLPSPVHPTLPSLARLASTLIPLRSFLASPFLRAFFSPPKRLSTKCRVNLEISKAFVIPVYVFVRTRKESLPTFRKRVFVGSSCSQSATRRRTESSLPRGDAAVASDEVLRRGEKLTENEEDGWRDVKVDRFYYRANDPDRTPVKYGEQDKKRPDGISILGRDESEDEGTPKRDAAGGYVHRLYAYRYGKQLVAVSAVEQQAFKEQTEAGLVVLGVTRRDGIQRWWNLGPAEYVTCALNNRPSLVALRSLVLALERLDSVLLCSFVWRAGYPAKLVALLPHVGGREAGRRPLSDSWQASEAIKREKEELDDDTREDDWTYGLHLIYLPVAEDMLELRLPSLPSVTPSQLQAVETLIDSLTLPDGPPLPLKTGEMDTPLQEEAAESDGEGKKRIEDWKEVRARRRALQASASSPAGWQTNTTMEIAADPASLVLSPSPPCSSVSFPSFLPQSISSFASEKEWLDLRKIHNPTLQRYYQLLVYRHYNPASPPVALREEGNAQHELPPNPVETAEVNRRVLNSFWYRSSPVESLFTQNPPSSREADLDRPDETLDERNAGPDEAQVDADLKAAFPQATAPEAQKALRRQREVQKLLLGEVIRKQKELILRDVKVSGDSAGTDAQQEKAVEDSQVAKERRDELERLERAMEEKERQEKIEALKALHVNSVNPVRDFQRLLEVKETDLTEKAIQEMTDMIWRFLRAAGGPPGVTLATPPESASGLDTEGLHNFRRQQHLGKALVCVEALREGCRKELEGAKFNEFLGELKAELSREHEPTDDGFRTFWNLLKSRQVGLITHAEDPRVELDPSRSLSIYDEQLEARVTKTSPAVEKPVDPVDVDDVLDLVE</sequence>
<keyword evidence="5" id="KW-0347">Helicase</keyword>
<evidence type="ECO:0000256" key="12">
    <source>
        <dbReference type="SAM" id="MobiDB-lite"/>
    </source>
</evidence>
<proteinExistence type="predicted"/>
<dbReference type="PANTHER" id="PTHR12604:SF4">
    <property type="entry name" value="X-RAY REPAIR CROSS-COMPLEMENTING PROTEIN 5"/>
    <property type="match status" value="1"/>
</dbReference>
<dbReference type="Pfam" id="PF08785">
    <property type="entry name" value="Ku_PK_bind"/>
    <property type="match status" value="1"/>
</dbReference>
<dbReference type="AlphaFoldDB" id="A0A0F7UNZ8"/>
<evidence type="ECO:0000259" key="13">
    <source>
        <dbReference type="SMART" id="SM00559"/>
    </source>
</evidence>
<evidence type="ECO:0000256" key="5">
    <source>
        <dbReference type="ARBA" id="ARBA00022806"/>
    </source>
</evidence>
<dbReference type="SUPFAM" id="SSF53300">
    <property type="entry name" value="vWA-like"/>
    <property type="match status" value="1"/>
</dbReference>
<keyword evidence="2" id="KW-0547">Nucleotide-binding</keyword>
<dbReference type="GO" id="GO:0006303">
    <property type="term" value="P:double-strand break repair via nonhomologous end joining"/>
    <property type="evidence" value="ECO:0007669"/>
    <property type="project" value="InterPro"/>
</dbReference>
<feature type="compositionally biased region" description="Basic and acidic residues" evidence="12">
    <location>
        <begin position="378"/>
        <end position="393"/>
    </location>
</feature>
<evidence type="ECO:0000256" key="6">
    <source>
        <dbReference type="ARBA" id="ARBA00022840"/>
    </source>
</evidence>
<dbReference type="GO" id="GO:0000723">
    <property type="term" value="P:telomere maintenance"/>
    <property type="evidence" value="ECO:0007669"/>
    <property type="project" value="TreeGrafter"/>
</dbReference>
<protein>
    <submittedName>
        <fullName evidence="14">Ku70/Ku80 beta-barrel domain</fullName>
    </submittedName>
</protein>
<comment type="subcellular location">
    <subcellularLocation>
        <location evidence="1">Nucleus</location>
    </subcellularLocation>
</comment>
<dbReference type="GO" id="GO:0043564">
    <property type="term" value="C:Ku70:Ku80 complex"/>
    <property type="evidence" value="ECO:0007669"/>
    <property type="project" value="TreeGrafter"/>
</dbReference>
<dbReference type="EMBL" id="LN714486">
    <property type="protein sequence ID" value="CEL69907.1"/>
    <property type="molecule type" value="Genomic_DNA"/>
</dbReference>
<dbReference type="GO" id="GO:0016787">
    <property type="term" value="F:hydrolase activity"/>
    <property type="evidence" value="ECO:0007669"/>
    <property type="project" value="UniProtKB-KW"/>
</dbReference>
<dbReference type="SUPFAM" id="SSF101420">
    <property type="entry name" value="C-terminal domain of Ku80"/>
    <property type="match status" value="2"/>
</dbReference>
<keyword evidence="10" id="KW-0539">Nucleus</keyword>
<dbReference type="GO" id="GO:0005524">
    <property type="term" value="F:ATP binding"/>
    <property type="evidence" value="ECO:0007669"/>
    <property type="project" value="UniProtKB-KW"/>
</dbReference>
<feature type="domain" description="Ku" evidence="13">
    <location>
        <begin position="406"/>
        <end position="545"/>
    </location>
</feature>
<evidence type="ECO:0000256" key="7">
    <source>
        <dbReference type="ARBA" id="ARBA00023125"/>
    </source>
</evidence>
<dbReference type="InterPro" id="IPR036465">
    <property type="entry name" value="vWFA_dom_sf"/>
</dbReference>
<dbReference type="InterPro" id="IPR016194">
    <property type="entry name" value="SPOC-like_C_dom_sf"/>
</dbReference>
<evidence type="ECO:0000256" key="11">
    <source>
        <dbReference type="SAM" id="Coils"/>
    </source>
</evidence>
<dbReference type="Gene3D" id="1.10.1600.10">
    <property type="match status" value="1"/>
</dbReference>
<dbReference type="GO" id="GO:0006310">
    <property type="term" value="P:DNA recombination"/>
    <property type="evidence" value="ECO:0007669"/>
    <property type="project" value="UniProtKB-KW"/>
</dbReference>
<feature type="coiled-coil region" evidence="11">
    <location>
        <begin position="860"/>
        <end position="897"/>
    </location>
</feature>
<organism evidence="14">
    <name type="scientific">Neospora caninum (strain Liverpool)</name>
    <dbReference type="NCBI Taxonomy" id="572307"/>
    <lineage>
        <taxon>Eukaryota</taxon>
        <taxon>Sar</taxon>
        <taxon>Alveolata</taxon>
        <taxon>Apicomplexa</taxon>
        <taxon>Conoidasida</taxon>
        <taxon>Coccidia</taxon>
        <taxon>Eucoccidiorida</taxon>
        <taxon>Eimeriorina</taxon>
        <taxon>Sarcocystidae</taxon>
        <taxon>Neospora</taxon>
    </lineage>
</organism>
<evidence type="ECO:0000256" key="10">
    <source>
        <dbReference type="ARBA" id="ARBA00023242"/>
    </source>
</evidence>
<evidence type="ECO:0000256" key="4">
    <source>
        <dbReference type="ARBA" id="ARBA00022801"/>
    </source>
</evidence>
<gene>
    <name evidence="14" type="ORF">BN1204_056045</name>
</gene>
<evidence type="ECO:0000256" key="8">
    <source>
        <dbReference type="ARBA" id="ARBA00023172"/>
    </source>
</evidence>
<keyword evidence="8" id="KW-0233">DNA recombination</keyword>
<feature type="compositionally biased region" description="Polar residues" evidence="12">
    <location>
        <begin position="767"/>
        <end position="776"/>
    </location>
</feature>
<keyword evidence="4" id="KW-0378">Hydrolase</keyword>
<keyword evidence="7" id="KW-0238">DNA-binding</keyword>
<accession>A0A0F7UNZ8</accession>
<dbReference type="InterPro" id="IPR036494">
    <property type="entry name" value="Ku_C_sf"/>
</dbReference>
<evidence type="ECO:0000256" key="1">
    <source>
        <dbReference type="ARBA" id="ARBA00004123"/>
    </source>
</evidence>
<dbReference type="Pfam" id="PF02735">
    <property type="entry name" value="Ku"/>
    <property type="match status" value="1"/>
</dbReference>
<evidence type="ECO:0000256" key="3">
    <source>
        <dbReference type="ARBA" id="ARBA00022763"/>
    </source>
</evidence>
<feature type="region of interest" description="Disordered" evidence="12">
    <location>
        <begin position="378"/>
        <end position="411"/>
    </location>
</feature>
<dbReference type="Gene3D" id="2.40.290.10">
    <property type="match status" value="1"/>
</dbReference>
<dbReference type="Gene3D" id="3.40.50.410">
    <property type="entry name" value="von Willebrand factor, type A domain"/>
    <property type="match status" value="1"/>
</dbReference>
<keyword evidence="3" id="KW-0227">DNA damage</keyword>
<dbReference type="GO" id="GO:0042162">
    <property type="term" value="F:telomeric DNA binding"/>
    <property type="evidence" value="ECO:0007669"/>
    <property type="project" value="TreeGrafter"/>
</dbReference>